<dbReference type="Proteomes" id="UP001549036">
    <property type="component" value="Unassembled WGS sequence"/>
</dbReference>
<sequence>MPQIGEFTRNEAGYSGHTRTLSLDLDVTIVAAEVRDAGNAPDYLVHAGVVDGPTIGAGWKRSGEKAGEFVSLQINDPTFAQPIRCNLFQNGEDKTSWSLQWSRPRDHAEKD</sequence>
<reference evidence="1 2" key="1">
    <citation type="submission" date="2024-06" db="EMBL/GenBank/DDBJ databases">
        <title>Genomic Encyclopedia of Type Strains, Phase IV (KMG-IV): sequencing the most valuable type-strain genomes for metagenomic binning, comparative biology and taxonomic classification.</title>
        <authorList>
            <person name="Goeker M."/>
        </authorList>
    </citation>
    <scope>NUCLEOTIDE SEQUENCE [LARGE SCALE GENOMIC DNA]</scope>
    <source>
        <strain evidence="1 2">DSM 29846</strain>
    </source>
</reference>
<dbReference type="RefSeq" id="WP_126101369.1">
    <property type="nucleotide sequence ID" value="NZ_JBEPLM010000001.1"/>
</dbReference>
<keyword evidence="2" id="KW-1185">Reference proteome</keyword>
<evidence type="ECO:0000313" key="2">
    <source>
        <dbReference type="Proteomes" id="UP001549036"/>
    </source>
</evidence>
<organism evidence="1 2">
    <name type="scientific">Mesorhizobium shonense</name>
    <dbReference type="NCBI Taxonomy" id="1209948"/>
    <lineage>
        <taxon>Bacteria</taxon>
        <taxon>Pseudomonadati</taxon>
        <taxon>Pseudomonadota</taxon>
        <taxon>Alphaproteobacteria</taxon>
        <taxon>Hyphomicrobiales</taxon>
        <taxon>Phyllobacteriaceae</taxon>
        <taxon>Mesorhizobium</taxon>
    </lineage>
</organism>
<protein>
    <submittedName>
        <fullName evidence="1">Uncharacterized protein (DUF736 family)</fullName>
    </submittedName>
</protein>
<name>A0ABV2HL00_9HYPH</name>
<accession>A0ABV2HL00</accession>
<dbReference type="InterPro" id="IPR007948">
    <property type="entry name" value="DUF736"/>
</dbReference>
<dbReference type="EMBL" id="JBEPLM010000001">
    <property type="protein sequence ID" value="MET3591251.1"/>
    <property type="molecule type" value="Genomic_DNA"/>
</dbReference>
<evidence type="ECO:0000313" key="1">
    <source>
        <dbReference type="EMBL" id="MET3591251.1"/>
    </source>
</evidence>
<proteinExistence type="predicted"/>
<comment type="caution">
    <text evidence="1">The sequence shown here is derived from an EMBL/GenBank/DDBJ whole genome shotgun (WGS) entry which is preliminary data.</text>
</comment>
<gene>
    <name evidence="1" type="ORF">ABID26_000630</name>
</gene>
<dbReference type="Pfam" id="PF05284">
    <property type="entry name" value="DUF736"/>
    <property type="match status" value="1"/>
</dbReference>